<feature type="compositionally biased region" description="Basic and acidic residues" evidence="4">
    <location>
        <begin position="109"/>
        <end position="118"/>
    </location>
</feature>
<accession>A0A165ZNS1</accession>
<dbReference type="RefSeq" id="WP_068004671.1">
    <property type="nucleotide sequence ID" value="NZ_FOFM01000002.1"/>
</dbReference>
<dbReference type="Pfam" id="PF00886">
    <property type="entry name" value="Ribosomal_S16"/>
    <property type="match status" value="1"/>
</dbReference>
<dbReference type="EMBL" id="LMCB01000011">
    <property type="protein sequence ID" value="KZL20100.1"/>
    <property type="molecule type" value="Genomic_DNA"/>
</dbReference>
<dbReference type="NCBIfam" id="TIGR00002">
    <property type="entry name" value="S16"/>
    <property type="match status" value="1"/>
</dbReference>
<evidence type="ECO:0000256" key="3">
    <source>
        <dbReference type="HAMAP-Rule" id="MF_00385"/>
    </source>
</evidence>
<keyword evidence="6" id="KW-1185">Reference proteome</keyword>
<sequence length="131" mass="14627">MATKIRLARGGAKKRPFYRIVIADVRSPRDGRFIEVVGRYNPMLPKDAENRVELNEERIKHWLGNGAQPTDRVHRFLDVAGLLKREPRNNPNKAKLGKKAQERLDEKLAAEAEAKAAAEEAAAAGEEATSE</sequence>
<dbReference type="InterPro" id="IPR020592">
    <property type="entry name" value="Ribosomal_bS16_CS"/>
</dbReference>
<keyword evidence="2 3" id="KW-0687">Ribonucleoprotein</keyword>
<keyword evidence="1 3" id="KW-0689">Ribosomal protein</keyword>
<protein>
    <recommendedName>
        <fullName evidence="3">Small ribosomal subunit protein bS16</fullName>
    </recommendedName>
</protein>
<evidence type="ECO:0000313" key="5">
    <source>
        <dbReference type="EMBL" id="KZL20100.1"/>
    </source>
</evidence>
<dbReference type="GO" id="GO:0003735">
    <property type="term" value="F:structural constituent of ribosome"/>
    <property type="evidence" value="ECO:0007669"/>
    <property type="project" value="InterPro"/>
</dbReference>
<dbReference type="SUPFAM" id="SSF54565">
    <property type="entry name" value="Ribosomal protein S16"/>
    <property type="match status" value="1"/>
</dbReference>
<reference evidence="5 6" key="1">
    <citation type="journal article" date="2016" name="Front. Microbiol.">
        <title>Comparative Genomic Analysis Reveals a Diverse Repertoire of Genes Involved in Prokaryote-Eukaryote Interactions within the Pseudovibrio Genus.</title>
        <authorList>
            <person name="Romano S."/>
            <person name="Fernandez-Guerra A."/>
            <person name="Reen F.J."/>
            <person name="Glockner F.O."/>
            <person name="Crowley S.P."/>
            <person name="O'Sullivan O."/>
            <person name="Cotter P.D."/>
            <person name="Adams C."/>
            <person name="Dobson A.D."/>
            <person name="O'Gara F."/>
        </authorList>
    </citation>
    <scope>NUCLEOTIDE SEQUENCE [LARGE SCALE GENOMIC DNA]</scope>
    <source>
        <strain evidence="5 6">Ad2</strain>
    </source>
</reference>
<name>A0A165ZNS1_9HYPH</name>
<dbReference type="GO" id="GO:0015935">
    <property type="term" value="C:small ribosomal subunit"/>
    <property type="evidence" value="ECO:0007669"/>
    <property type="project" value="TreeGrafter"/>
</dbReference>
<feature type="compositionally biased region" description="Low complexity" evidence="4">
    <location>
        <begin position="119"/>
        <end position="131"/>
    </location>
</feature>
<dbReference type="GO" id="GO:0006412">
    <property type="term" value="P:translation"/>
    <property type="evidence" value="ECO:0007669"/>
    <property type="project" value="UniProtKB-UniRule"/>
</dbReference>
<dbReference type="GO" id="GO:0005737">
    <property type="term" value="C:cytoplasm"/>
    <property type="evidence" value="ECO:0007669"/>
    <property type="project" value="UniProtKB-ARBA"/>
</dbReference>
<dbReference type="Gene3D" id="3.30.1320.10">
    <property type="match status" value="1"/>
</dbReference>
<comment type="caution">
    <text evidence="5">The sequence shown here is derived from an EMBL/GenBank/DDBJ whole genome shotgun (WGS) entry which is preliminary data.</text>
</comment>
<dbReference type="InterPro" id="IPR023803">
    <property type="entry name" value="Ribosomal_bS16_dom_sf"/>
</dbReference>
<evidence type="ECO:0000313" key="6">
    <source>
        <dbReference type="Proteomes" id="UP000076577"/>
    </source>
</evidence>
<dbReference type="AlphaFoldDB" id="A0A165ZNS1"/>
<dbReference type="HAMAP" id="MF_00385">
    <property type="entry name" value="Ribosomal_bS16"/>
    <property type="match status" value="1"/>
</dbReference>
<dbReference type="PROSITE" id="PS00732">
    <property type="entry name" value="RIBOSOMAL_S16"/>
    <property type="match status" value="1"/>
</dbReference>
<evidence type="ECO:0000256" key="2">
    <source>
        <dbReference type="ARBA" id="ARBA00023274"/>
    </source>
</evidence>
<dbReference type="Proteomes" id="UP000076577">
    <property type="component" value="Unassembled WGS sequence"/>
</dbReference>
<evidence type="ECO:0000256" key="1">
    <source>
        <dbReference type="ARBA" id="ARBA00022980"/>
    </source>
</evidence>
<feature type="region of interest" description="Disordered" evidence="4">
    <location>
        <begin position="109"/>
        <end position="131"/>
    </location>
</feature>
<dbReference type="PATRIC" id="fig|989403.3.peg.1685"/>
<dbReference type="OrthoDB" id="9807878at2"/>
<gene>
    <name evidence="3 5" type="primary">rpsP</name>
    <name evidence="5" type="ORF">PsAD2_01587</name>
</gene>
<comment type="similarity">
    <text evidence="3">Belongs to the bacterial ribosomal protein bS16 family.</text>
</comment>
<organism evidence="5 6">
    <name type="scientific">Pseudovibrio axinellae</name>
    <dbReference type="NCBI Taxonomy" id="989403"/>
    <lineage>
        <taxon>Bacteria</taxon>
        <taxon>Pseudomonadati</taxon>
        <taxon>Pseudomonadota</taxon>
        <taxon>Alphaproteobacteria</taxon>
        <taxon>Hyphomicrobiales</taxon>
        <taxon>Stappiaceae</taxon>
        <taxon>Pseudovibrio</taxon>
    </lineage>
</organism>
<proteinExistence type="inferred from homology"/>
<dbReference type="PANTHER" id="PTHR12919">
    <property type="entry name" value="30S RIBOSOMAL PROTEIN S16"/>
    <property type="match status" value="1"/>
</dbReference>
<dbReference type="InterPro" id="IPR000307">
    <property type="entry name" value="Ribosomal_bS16"/>
</dbReference>
<evidence type="ECO:0000256" key="4">
    <source>
        <dbReference type="SAM" id="MobiDB-lite"/>
    </source>
</evidence>
<dbReference type="STRING" id="989403.SAMN05421798_102250"/>
<dbReference type="PANTHER" id="PTHR12919:SF20">
    <property type="entry name" value="SMALL RIBOSOMAL SUBUNIT PROTEIN BS16M"/>
    <property type="match status" value="1"/>
</dbReference>